<keyword evidence="5 9" id="KW-1133">Transmembrane helix</keyword>
<keyword evidence="8" id="KW-0830">Ubiquinone</keyword>
<dbReference type="PANTHER" id="PTHR11432">
    <property type="entry name" value="NADH DEHYDROGENASE SUBUNIT 1"/>
    <property type="match status" value="1"/>
</dbReference>
<sequence length="306" mass="34352">MMQVISFILPGVFGLLAVGWFTLVERKVLGYIMTRKGPNKVGLLGLMQPMSDGAKLFSKELVVPMYSNFVPFLVCPVVTFFIALLLWLLYPFHSSEGMFMCGVLFYLANSGANVYGVMVAGWSSNSKYALLGAMRAMAQSISYEVSMALVLLSCVFMSGSMHLQSVKLWQEKSLFFMGVAILPFFVVWLISMLAETNRAPFDFVEGESELVSGFNVEYSSGGFALIFMAEYSNMLFNSLFTCVMFLGTSDAMMVGQAWIFLFFFLWARGTFPRFRYDMLMSLAWKTFLCIVLGLSLFVSMIIYILA</sequence>
<keyword evidence="7" id="KW-0520">NAD</keyword>
<feature type="transmembrane region" description="Helical" evidence="9">
    <location>
        <begin position="287"/>
        <end position="305"/>
    </location>
</feature>
<protein>
    <recommendedName>
        <fullName evidence="3 8">NADH-ubiquinone oxidoreductase chain 1</fullName>
        <ecNumber evidence="8">7.1.1.2</ecNumber>
    </recommendedName>
</protein>
<feature type="transmembrane region" description="Helical" evidence="9">
    <location>
        <begin position="97"/>
        <end position="121"/>
    </location>
</feature>
<dbReference type="GO" id="GO:0008137">
    <property type="term" value="F:NADH dehydrogenase (ubiquinone) activity"/>
    <property type="evidence" value="ECO:0007669"/>
    <property type="project" value="UniProtKB-EC"/>
</dbReference>
<dbReference type="PROSITE" id="PS00668">
    <property type="entry name" value="COMPLEX1_ND1_2"/>
    <property type="match status" value="1"/>
</dbReference>
<feature type="transmembrane region" description="Helical" evidence="9">
    <location>
        <begin position="238"/>
        <end position="266"/>
    </location>
</feature>
<comment type="similarity">
    <text evidence="2 7">Belongs to the complex I subunit 1 family.</text>
</comment>
<name>A0A1B4WR64_9BIVA</name>
<dbReference type="InterPro" id="IPR018086">
    <property type="entry name" value="NADH_UbQ_OxRdtase_su1_CS"/>
</dbReference>
<evidence type="ECO:0000256" key="5">
    <source>
        <dbReference type="ARBA" id="ARBA00022989"/>
    </source>
</evidence>
<feature type="transmembrane region" description="Helical" evidence="9">
    <location>
        <begin position="173"/>
        <end position="194"/>
    </location>
</feature>
<evidence type="ECO:0000256" key="6">
    <source>
        <dbReference type="ARBA" id="ARBA00023136"/>
    </source>
</evidence>
<evidence type="ECO:0000313" key="10">
    <source>
        <dbReference type="EMBL" id="BAV25047.1"/>
    </source>
</evidence>
<feature type="transmembrane region" description="Helical" evidence="9">
    <location>
        <begin position="69"/>
        <end position="90"/>
    </location>
</feature>
<evidence type="ECO:0000256" key="9">
    <source>
        <dbReference type="SAM" id="Phobius"/>
    </source>
</evidence>
<reference evidence="10" key="1">
    <citation type="journal article" date="2017" name="Mar. Genomics">
        <title>Updated mitochondrial phylogeny of Pteriomorph and Heterodont Bivalvia, including deep-sea chemosymbiotic Bathymodiolus mussels, vesicomyid clams and the thyasirid clam Conchocele cf. bisecta.</title>
        <authorList>
            <person name="Ozawa G."/>
            <person name="Shimamura S."/>
            <person name="Takaki Y."/>
            <person name="Yokobori S."/>
            <person name="Ohara Y."/>
            <person name="Takishita K."/>
            <person name="Maruyama T."/>
            <person name="Fujikura K."/>
            <person name="Yoshida T."/>
        </authorList>
    </citation>
    <scope>NUCLEOTIDE SEQUENCE</scope>
</reference>
<dbReference type="Pfam" id="PF00146">
    <property type="entry name" value="NADHdh"/>
    <property type="match status" value="1"/>
</dbReference>
<dbReference type="GO" id="GO:0003954">
    <property type="term" value="F:NADH dehydrogenase activity"/>
    <property type="evidence" value="ECO:0007669"/>
    <property type="project" value="TreeGrafter"/>
</dbReference>
<organism evidence="10">
    <name type="scientific">Bathymodiolus japonicus</name>
    <dbReference type="NCBI Taxonomy" id="220391"/>
    <lineage>
        <taxon>Eukaryota</taxon>
        <taxon>Metazoa</taxon>
        <taxon>Spiralia</taxon>
        <taxon>Lophotrochozoa</taxon>
        <taxon>Mollusca</taxon>
        <taxon>Bivalvia</taxon>
        <taxon>Autobranchia</taxon>
        <taxon>Pteriomorphia</taxon>
        <taxon>Mytilida</taxon>
        <taxon>Mytiloidea</taxon>
        <taxon>Mytilidae</taxon>
        <taxon>Bathymodiolinae</taxon>
        <taxon>Bathymodiolus</taxon>
    </lineage>
</organism>
<evidence type="ECO:0000256" key="1">
    <source>
        <dbReference type="ARBA" id="ARBA00004141"/>
    </source>
</evidence>
<dbReference type="EC" id="7.1.1.2" evidence="8"/>
<proteinExistence type="inferred from homology"/>
<keyword evidence="4 7" id="KW-0812">Transmembrane</keyword>
<dbReference type="PROSITE" id="PS00667">
    <property type="entry name" value="COMPLEX1_ND1_1"/>
    <property type="match status" value="1"/>
</dbReference>
<evidence type="ECO:0000256" key="7">
    <source>
        <dbReference type="RuleBase" id="RU000471"/>
    </source>
</evidence>
<accession>A0A1B4WR64</accession>
<keyword evidence="8 10" id="KW-0496">Mitochondrion</keyword>
<evidence type="ECO:0000256" key="2">
    <source>
        <dbReference type="ARBA" id="ARBA00010535"/>
    </source>
</evidence>
<dbReference type="AlphaFoldDB" id="A0A1B4WR64"/>
<dbReference type="EMBL" id="AP014560">
    <property type="protein sequence ID" value="BAV25047.1"/>
    <property type="molecule type" value="Genomic_DNA"/>
</dbReference>
<dbReference type="HAMAP" id="MF_01350">
    <property type="entry name" value="NDH1_NuoH"/>
    <property type="match status" value="1"/>
</dbReference>
<evidence type="ECO:0000256" key="3">
    <source>
        <dbReference type="ARBA" id="ARBA00021009"/>
    </source>
</evidence>
<dbReference type="GO" id="GO:0009060">
    <property type="term" value="P:aerobic respiration"/>
    <property type="evidence" value="ECO:0007669"/>
    <property type="project" value="TreeGrafter"/>
</dbReference>
<dbReference type="InterPro" id="IPR001694">
    <property type="entry name" value="NADH_UbQ_OxRdtase_su1/FPO"/>
</dbReference>
<dbReference type="GO" id="GO:0005743">
    <property type="term" value="C:mitochondrial inner membrane"/>
    <property type="evidence" value="ECO:0007669"/>
    <property type="project" value="UniProtKB-SubCell"/>
</dbReference>
<evidence type="ECO:0000256" key="4">
    <source>
        <dbReference type="ARBA" id="ARBA00022692"/>
    </source>
</evidence>
<comment type="catalytic activity">
    <reaction evidence="8">
        <text>a ubiquinone + NADH + 5 H(+)(in) = a ubiquinol + NAD(+) + 4 H(+)(out)</text>
        <dbReference type="Rhea" id="RHEA:29091"/>
        <dbReference type="Rhea" id="RHEA-COMP:9565"/>
        <dbReference type="Rhea" id="RHEA-COMP:9566"/>
        <dbReference type="ChEBI" id="CHEBI:15378"/>
        <dbReference type="ChEBI" id="CHEBI:16389"/>
        <dbReference type="ChEBI" id="CHEBI:17976"/>
        <dbReference type="ChEBI" id="CHEBI:57540"/>
        <dbReference type="ChEBI" id="CHEBI:57945"/>
        <dbReference type="EC" id="7.1.1.2"/>
    </reaction>
</comment>
<keyword evidence="6 9" id="KW-0472">Membrane</keyword>
<dbReference type="PANTHER" id="PTHR11432:SF3">
    <property type="entry name" value="NADH-UBIQUINONE OXIDOREDUCTASE CHAIN 1"/>
    <property type="match status" value="1"/>
</dbReference>
<evidence type="ECO:0000256" key="8">
    <source>
        <dbReference type="RuleBase" id="RU000473"/>
    </source>
</evidence>
<comment type="subcellular location">
    <subcellularLocation>
        <location evidence="1">Membrane</location>
        <topology evidence="1">Multi-pass membrane protein</topology>
    </subcellularLocation>
    <subcellularLocation>
        <location evidence="7">Mitochondrion inner membrane</location>
        <topology evidence="7">Multi-pass membrane protein</topology>
    </subcellularLocation>
</comment>
<feature type="transmembrane region" description="Helical" evidence="9">
    <location>
        <begin position="141"/>
        <end position="161"/>
    </location>
</feature>
<gene>
    <name evidence="10" type="primary">ND1</name>
</gene>
<geneLocation type="mitochondrion" evidence="10"/>